<feature type="transmembrane region" description="Helical" evidence="8">
    <location>
        <begin position="272"/>
        <end position="299"/>
    </location>
</feature>
<keyword evidence="11" id="KW-1185">Reference proteome</keyword>
<evidence type="ECO:0000256" key="7">
    <source>
        <dbReference type="PROSITE-ProRule" id="PRU00703"/>
    </source>
</evidence>
<evidence type="ECO:0000256" key="1">
    <source>
        <dbReference type="ARBA" id="ARBA00004141"/>
    </source>
</evidence>
<feature type="domain" description="CBS" evidence="9">
    <location>
        <begin position="374"/>
        <end position="433"/>
    </location>
</feature>
<dbReference type="Gene3D" id="3.10.580.10">
    <property type="entry name" value="CBS-domain"/>
    <property type="match status" value="1"/>
</dbReference>
<feature type="transmembrane region" description="Helical" evidence="8">
    <location>
        <begin position="142"/>
        <end position="164"/>
    </location>
</feature>
<feature type="transmembrane region" description="Helical" evidence="8">
    <location>
        <begin position="96"/>
        <end position="122"/>
    </location>
</feature>
<gene>
    <name evidence="10" type="primary">focA</name>
    <name evidence="10" type="ORF">MJ923_18245</name>
</gene>
<name>A0AAJ1FCT0_9GAMM</name>
<dbReference type="EMBL" id="JAKUDL010000008">
    <property type="protein sequence ID" value="MCH4296255.1"/>
    <property type="molecule type" value="Genomic_DNA"/>
</dbReference>
<evidence type="ECO:0000256" key="6">
    <source>
        <dbReference type="NCBIfam" id="TIGR04060"/>
    </source>
</evidence>
<organism evidence="10 11">
    <name type="scientific">Shewanella zhuhaiensis</name>
    <dbReference type="NCBI Taxonomy" id="2919576"/>
    <lineage>
        <taxon>Bacteria</taxon>
        <taxon>Pseudomonadati</taxon>
        <taxon>Pseudomonadota</taxon>
        <taxon>Gammaproteobacteria</taxon>
        <taxon>Alteromonadales</taxon>
        <taxon>Shewanellaceae</taxon>
        <taxon>Shewanella</taxon>
    </lineage>
</organism>
<accession>A0AAJ1FCT0</accession>
<evidence type="ECO:0000313" key="11">
    <source>
        <dbReference type="Proteomes" id="UP001297581"/>
    </source>
</evidence>
<dbReference type="InterPro" id="IPR023999">
    <property type="entry name" value="Formate_transptr_FocA"/>
</dbReference>
<dbReference type="Gene3D" id="1.20.1080.10">
    <property type="entry name" value="Glycerol uptake facilitator protein"/>
    <property type="match status" value="1"/>
</dbReference>
<evidence type="ECO:0000259" key="9">
    <source>
        <dbReference type="PROSITE" id="PS51371"/>
    </source>
</evidence>
<dbReference type="InterPro" id="IPR046342">
    <property type="entry name" value="CBS_dom_sf"/>
</dbReference>
<keyword evidence="4 8" id="KW-0472">Membrane</keyword>
<dbReference type="InterPro" id="IPR000644">
    <property type="entry name" value="CBS_dom"/>
</dbReference>
<dbReference type="Proteomes" id="UP001297581">
    <property type="component" value="Unassembled WGS sequence"/>
</dbReference>
<feature type="transmembrane region" description="Helical" evidence="8">
    <location>
        <begin position="219"/>
        <end position="252"/>
    </location>
</feature>
<evidence type="ECO:0000256" key="8">
    <source>
        <dbReference type="SAM" id="Phobius"/>
    </source>
</evidence>
<keyword evidence="7" id="KW-0129">CBS domain</keyword>
<comment type="subcellular location">
    <subcellularLocation>
        <location evidence="1">Membrane</location>
        <topology evidence="1">Multi-pass membrane protein</topology>
    </subcellularLocation>
</comment>
<dbReference type="RefSeq" id="WP_240592312.1">
    <property type="nucleotide sequence ID" value="NZ_JAKUDL010000008.1"/>
</dbReference>
<evidence type="ECO:0000256" key="2">
    <source>
        <dbReference type="ARBA" id="ARBA00022692"/>
    </source>
</evidence>
<comment type="caution">
    <text evidence="10">The sequence shown here is derived from an EMBL/GenBank/DDBJ whole genome shotgun (WGS) entry which is preliminary data.</text>
</comment>
<dbReference type="PANTHER" id="PTHR30520:SF6">
    <property type="entry name" value="FORMATE_NITRATE FAMILY TRANSPORTER (EUROFUNG)"/>
    <property type="match status" value="1"/>
</dbReference>
<evidence type="ECO:0000256" key="3">
    <source>
        <dbReference type="ARBA" id="ARBA00022989"/>
    </source>
</evidence>
<dbReference type="SUPFAM" id="SSF54631">
    <property type="entry name" value="CBS-domain pair"/>
    <property type="match status" value="1"/>
</dbReference>
<dbReference type="PROSITE" id="PS51371">
    <property type="entry name" value="CBS"/>
    <property type="match status" value="1"/>
</dbReference>
<dbReference type="NCBIfam" id="TIGR04060">
    <property type="entry name" value="formate_focA"/>
    <property type="match status" value="1"/>
</dbReference>
<evidence type="ECO:0000256" key="5">
    <source>
        <dbReference type="ARBA" id="ARBA00049660"/>
    </source>
</evidence>
<sequence>MYVSHQGGQAAPDVGASPPDGIATHLNSPPGACPGRLSIADEVANAMAAKLAKPALARFARALYAGVFIGLAFVFYLTVTTGAAAAPWGLVRLMGALAFSVGLILVVLLNMELFTGTVLSAIPWTEGHIGAAGLVKAWGTVFAGNAVGALLLVAMVSLAGLWQLDGGLWGIHAINSALHKLHHGWWQAFFLGVLCNLLVCLGVWLTFLTKAPGTKALLLVLPVALFVSSGFEHSIANLFLLPLGAVFAAIIPEPQLLAHGLDSQALAALAPVNLIVANLIPVTLGNIVGGALLVGLGLFRLERLGSCKGNATTNSAIKLTTPGANASKALQLVPATDSSANAVNQDAMAAQTFFAVKESKLMNTRLSTLTVKDILEPATSLEPGMSLWQALSEMEQAGESLCPVTDNGGRLVGVLSAQDAIRGLWAEEFGADSSYCVRDLMQKSLSTLSPDEVLLPLLEFWVVNREALFPVSTEGHWLGGQYQAYEERLRGAAAATPAVLPVVEAGVLKGLVRRDALIKLLCSASPATATA</sequence>
<feature type="transmembrane region" description="Helical" evidence="8">
    <location>
        <begin position="63"/>
        <end position="90"/>
    </location>
</feature>
<dbReference type="PANTHER" id="PTHR30520">
    <property type="entry name" value="FORMATE TRANSPORTER-RELATED"/>
    <property type="match status" value="1"/>
</dbReference>
<dbReference type="InterPro" id="IPR000292">
    <property type="entry name" value="For/NO2_transpt"/>
</dbReference>
<protein>
    <recommendedName>
        <fullName evidence="6">Formate transporter FocA</fullName>
    </recommendedName>
</protein>
<reference evidence="10 11" key="1">
    <citation type="submission" date="2022-02" db="EMBL/GenBank/DDBJ databases">
        <title>The genome sequence of Shewanella sp. 3B26.</title>
        <authorList>
            <person name="Du J."/>
        </authorList>
    </citation>
    <scope>NUCLEOTIDE SEQUENCE [LARGE SCALE GENOMIC DNA]</scope>
    <source>
        <strain evidence="10 11">3B26</strain>
    </source>
</reference>
<dbReference type="AlphaFoldDB" id="A0AAJ1FCT0"/>
<keyword evidence="3 8" id="KW-1133">Transmembrane helix</keyword>
<dbReference type="InterPro" id="IPR023271">
    <property type="entry name" value="Aquaporin-like"/>
</dbReference>
<dbReference type="GO" id="GO:0015499">
    <property type="term" value="F:formate transmembrane transporter activity"/>
    <property type="evidence" value="ECO:0007669"/>
    <property type="project" value="UniProtKB-UniRule"/>
</dbReference>
<evidence type="ECO:0000313" key="10">
    <source>
        <dbReference type="EMBL" id="MCH4296255.1"/>
    </source>
</evidence>
<evidence type="ECO:0000256" key="4">
    <source>
        <dbReference type="ARBA" id="ARBA00023136"/>
    </source>
</evidence>
<keyword evidence="2 8" id="KW-0812">Transmembrane</keyword>
<feature type="transmembrane region" description="Helical" evidence="8">
    <location>
        <begin position="184"/>
        <end position="207"/>
    </location>
</feature>
<dbReference type="Pfam" id="PF00571">
    <property type="entry name" value="CBS"/>
    <property type="match status" value="1"/>
</dbReference>
<dbReference type="GO" id="GO:0005886">
    <property type="term" value="C:plasma membrane"/>
    <property type="evidence" value="ECO:0007669"/>
    <property type="project" value="UniProtKB-UniRule"/>
</dbReference>
<proteinExistence type="inferred from homology"/>
<dbReference type="Pfam" id="PF01226">
    <property type="entry name" value="Form_Nir_trans"/>
    <property type="match status" value="1"/>
</dbReference>
<comment type="similarity">
    <text evidence="5">Belongs to the FNT transporter (TC 1.A.16) family.</text>
</comment>